<dbReference type="InterPro" id="IPR005225">
    <property type="entry name" value="Small_GTP-bd"/>
</dbReference>
<dbReference type="PRINTS" id="PR00449">
    <property type="entry name" value="RASTRNSFRMNG"/>
</dbReference>
<dbReference type="Pfam" id="PF00071">
    <property type="entry name" value="Ras"/>
    <property type="match status" value="1"/>
</dbReference>
<dbReference type="EMBL" id="JAPFFF010000018">
    <property type="protein sequence ID" value="KAK8860210.1"/>
    <property type="molecule type" value="Genomic_DNA"/>
</dbReference>
<keyword evidence="1" id="KW-0547">Nucleotide-binding</keyword>
<dbReference type="InterPro" id="IPR001806">
    <property type="entry name" value="Small_GTPase"/>
</dbReference>
<evidence type="ECO:0008006" key="5">
    <source>
        <dbReference type="Google" id="ProtNLM"/>
    </source>
</evidence>
<dbReference type="Gene3D" id="3.40.50.300">
    <property type="entry name" value="P-loop containing nucleotide triphosphate hydrolases"/>
    <property type="match status" value="1"/>
</dbReference>
<evidence type="ECO:0000256" key="2">
    <source>
        <dbReference type="SAM" id="MobiDB-lite"/>
    </source>
</evidence>
<feature type="region of interest" description="Disordered" evidence="2">
    <location>
        <begin position="166"/>
        <end position="197"/>
    </location>
</feature>
<dbReference type="NCBIfam" id="TIGR00231">
    <property type="entry name" value="small_GTP"/>
    <property type="match status" value="1"/>
</dbReference>
<evidence type="ECO:0000256" key="1">
    <source>
        <dbReference type="ARBA" id="ARBA00022741"/>
    </source>
</evidence>
<dbReference type="SMART" id="SM00176">
    <property type="entry name" value="RAN"/>
    <property type="match status" value="1"/>
</dbReference>
<dbReference type="PANTHER" id="PTHR47978">
    <property type="match status" value="1"/>
</dbReference>
<evidence type="ECO:0000313" key="3">
    <source>
        <dbReference type="EMBL" id="KAK8860210.1"/>
    </source>
</evidence>
<dbReference type="InterPro" id="IPR027417">
    <property type="entry name" value="P-loop_NTPase"/>
</dbReference>
<feature type="compositionally biased region" description="Basic and acidic residues" evidence="2">
    <location>
        <begin position="184"/>
        <end position="197"/>
    </location>
</feature>
<name>A0ABR2ICD8_9EUKA</name>
<evidence type="ECO:0000313" key="4">
    <source>
        <dbReference type="Proteomes" id="UP001470230"/>
    </source>
</evidence>
<dbReference type="SMART" id="SM00175">
    <property type="entry name" value="RAB"/>
    <property type="match status" value="1"/>
</dbReference>
<dbReference type="PROSITE" id="PS51421">
    <property type="entry name" value="RAS"/>
    <property type="match status" value="1"/>
</dbReference>
<organism evidence="3 4">
    <name type="scientific">Tritrichomonas musculus</name>
    <dbReference type="NCBI Taxonomy" id="1915356"/>
    <lineage>
        <taxon>Eukaryota</taxon>
        <taxon>Metamonada</taxon>
        <taxon>Parabasalia</taxon>
        <taxon>Tritrichomonadida</taxon>
        <taxon>Tritrichomonadidae</taxon>
        <taxon>Tritrichomonas</taxon>
    </lineage>
</organism>
<sequence length="197" mass="22161">MRKAKIVLVGSAHTGKTSLVNRFVYGEFSPHTMPSTQPAFFQKKVNYLGTEFTLEIWDTAGQEQYHALSPMYYRDADAGIVVFDLTDMSSFAKSKQWVSELRQNRGDSITIALAGNKSDLQSIRTVKLDSIQQFAKQINAESFETSAKTGENVQLLFNSLVKTLSSKTPTPQTQNMVGRKRSSVRFEDRLEEQKSCC</sequence>
<dbReference type="SMART" id="SM00174">
    <property type="entry name" value="RHO"/>
    <property type="match status" value="1"/>
</dbReference>
<feature type="compositionally biased region" description="Polar residues" evidence="2">
    <location>
        <begin position="166"/>
        <end position="176"/>
    </location>
</feature>
<dbReference type="SMART" id="SM00173">
    <property type="entry name" value="RAS"/>
    <property type="match status" value="1"/>
</dbReference>
<gene>
    <name evidence="3" type="ORF">M9Y10_011875</name>
</gene>
<accession>A0ABR2ICD8</accession>
<comment type="caution">
    <text evidence="3">The sequence shown here is derived from an EMBL/GenBank/DDBJ whole genome shotgun (WGS) entry which is preliminary data.</text>
</comment>
<reference evidence="3 4" key="1">
    <citation type="submission" date="2024-04" db="EMBL/GenBank/DDBJ databases">
        <title>Tritrichomonas musculus Genome.</title>
        <authorList>
            <person name="Alves-Ferreira E."/>
            <person name="Grigg M."/>
            <person name="Lorenzi H."/>
            <person name="Galac M."/>
        </authorList>
    </citation>
    <scope>NUCLEOTIDE SEQUENCE [LARGE SCALE GENOMIC DNA]</scope>
    <source>
        <strain evidence="3 4">EAF2021</strain>
    </source>
</reference>
<dbReference type="PROSITE" id="PS51419">
    <property type="entry name" value="RAB"/>
    <property type="match status" value="1"/>
</dbReference>
<protein>
    <recommendedName>
        <fullName evidence="5">Small GTP-binding protein</fullName>
    </recommendedName>
</protein>
<proteinExistence type="predicted"/>
<dbReference type="SUPFAM" id="SSF52540">
    <property type="entry name" value="P-loop containing nucleoside triphosphate hydrolases"/>
    <property type="match status" value="1"/>
</dbReference>
<keyword evidence="4" id="KW-1185">Reference proteome</keyword>
<dbReference type="Proteomes" id="UP001470230">
    <property type="component" value="Unassembled WGS sequence"/>
</dbReference>